<dbReference type="PRINTS" id="PR01837">
    <property type="entry name" value="MGTCSAPBPROT"/>
</dbReference>
<feature type="transmembrane region" description="Helical" evidence="7">
    <location>
        <begin position="182"/>
        <end position="210"/>
    </location>
</feature>
<keyword evidence="5 7" id="KW-0472">Membrane</keyword>
<dbReference type="HOGENOM" id="CLU_1083523_0_0_1"/>
<dbReference type="Pfam" id="PF02308">
    <property type="entry name" value="MgtC"/>
    <property type="match status" value="1"/>
</dbReference>
<name>A0A0D3ILN4_EMIH1</name>
<dbReference type="PANTHER" id="PTHR33778:SF1">
    <property type="entry name" value="MAGNESIUM TRANSPORTER YHID-RELATED"/>
    <property type="match status" value="1"/>
</dbReference>
<sequence length="257" mass="26642">MLAKFQAYFSSEATALEKSAYAVIGSAMLMFSTFALVGPRWLPACDLAGQPAELFPNAHYGADRSPCWYRRYAQLGGLSSFEADMCRRLLFALLCGTLLGTERSTSSTPAPVKSMCMVTLGACICTICSMFSELHGPLSFDAARATAQIPKGVGFICSAVLWRSGGGYTNAVLKGTVSSTSFWAGAAIGAMAGGGIYGPALFATMLCVTVNQLGKRGALRPIASEAGGLLAPLTESLLAPPAGTPTSPGARPELESG</sequence>
<evidence type="ECO:0000256" key="2">
    <source>
        <dbReference type="ARBA" id="ARBA00022475"/>
    </source>
</evidence>
<evidence type="ECO:0000313" key="10">
    <source>
        <dbReference type="Proteomes" id="UP000013827"/>
    </source>
</evidence>
<dbReference type="InterPro" id="IPR049177">
    <property type="entry name" value="MgtC_SapB_SrpB_YhiD_N"/>
</dbReference>
<dbReference type="KEGG" id="ehx:EMIHUDRAFT_437434"/>
<dbReference type="RefSeq" id="XP_005764598.1">
    <property type="nucleotide sequence ID" value="XM_005764541.1"/>
</dbReference>
<proteinExistence type="predicted"/>
<evidence type="ECO:0000313" key="9">
    <source>
        <dbReference type="EnsemblProtists" id="EOD12169"/>
    </source>
</evidence>
<evidence type="ECO:0000256" key="5">
    <source>
        <dbReference type="ARBA" id="ARBA00023136"/>
    </source>
</evidence>
<accession>A0A0D3ILN4</accession>
<dbReference type="AlphaFoldDB" id="A0A0D3ILN4"/>
<keyword evidence="4 7" id="KW-1133">Transmembrane helix</keyword>
<dbReference type="PaxDb" id="2903-EOD12169"/>
<comment type="subcellular location">
    <subcellularLocation>
        <location evidence="1">Cell membrane</location>
        <topology evidence="1">Multi-pass membrane protein</topology>
    </subcellularLocation>
</comment>
<evidence type="ECO:0000256" key="3">
    <source>
        <dbReference type="ARBA" id="ARBA00022692"/>
    </source>
</evidence>
<keyword evidence="3 7" id="KW-0812">Transmembrane</keyword>
<feature type="compositionally biased region" description="Low complexity" evidence="6">
    <location>
        <begin position="239"/>
        <end position="251"/>
    </location>
</feature>
<dbReference type="EnsemblProtists" id="EOD12169">
    <property type="protein sequence ID" value="EOD12169"/>
    <property type="gene ID" value="EMIHUDRAFT_437434"/>
</dbReference>
<evidence type="ECO:0000256" key="7">
    <source>
        <dbReference type="SAM" id="Phobius"/>
    </source>
</evidence>
<dbReference type="GeneID" id="17258210"/>
<feature type="transmembrane region" description="Helical" evidence="7">
    <location>
        <begin position="20"/>
        <end position="37"/>
    </location>
</feature>
<feature type="region of interest" description="Disordered" evidence="6">
    <location>
        <begin position="237"/>
        <end position="257"/>
    </location>
</feature>
<evidence type="ECO:0000259" key="8">
    <source>
        <dbReference type="Pfam" id="PF02308"/>
    </source>
</evidence>
<feature type="domain" description="MgtC/SapB/SrpB/YhiD N-terminal" evidence="8">
    <location>
        <begin position="89"/>
        <end position="215"/>
    </location>
</feature>
<dbReference type="PANTHER" id="PTHR33778">
    <property type="entry name" value="PROTEIN MGTC"/>
    <property type="match status" value="1"/>
</dbReference>
<dbReference type="InterPro" id="IPR003416">
    <property type="entry name" value="MgtC/SapB/SrpB/YhiD_fam"/>
</dbReference>
<keyword evidence="10" id="KW-1185">Reference proteome</keyword>
<evidence type="ECO:0000256" key="6">
    <source>
        <dbReference type="SAM" id="MobiDB-lite"/>
    </source>
</evidence>
<organism evidence="9 10">
    <name type="scientific">Emiliania huxleyi (strain CCMP1516)</name>
    <dbReference type="NCBI Taxonomy" id="280463"/>
    <lineage>
        <taxon>Eukaryota</taxon>
        <taxon>Haptista</taxon>
        <taxon>Haptophyta</taxon>
        <taxon>Prymnesiophyceae</taxon>
        <taxon>Isochrysidales</taxon>
        <taxon>Noelaerhabdaceae</taxon>
        <taxon>Emiliania</taxon>
    </lineage>
</organism>
<dbReference type="Proteomes" id="UP000013827">
    <property type="component" value="Unassembled WGS sequence"/>
</dbReference>
<evidence type="ECO:0000256" key="1">
    <source>
        <dbReference type="ARBA" id="ARBA00004651"/>
    </source>
</evidence>
<protein>
    <recommendedName>
        <fullName evidence="8">MgtC/SapB/SrpB/YhiD N-terminal domain-containing protein</fullName>
    </recommendedName>
</protein>
<keyword evidence="2" id="KW-1003">Cell membrane</keyword>
<reference evidence="10" key="1">
    <citation type="journal article" date="2013" name="Nature">
        <title>Pan genome of the phytoplankton Emiliania underpins its global distribution.</title>
        <authorList>
            <person name="Read B.A."/>
            <person name="Kegel J."/>
            <person name="Klute M.J."/>
            <person name="Kuo A."/>
            <person name="Lefebvre S.C."/>
            <person name="Maumus F."/>
            <person name="Mayer C."/>
            <person name="Miller J."/>
            <person name="Monier A."/>
            <person name="Salamov A."/>
            <person name="Young J."/>
            <person name="Aguilar M."/>
            <person name="Claverie J.M."/>
            <person name="Frickenhaus S."/>
            <person name="Gonzalez K."/>
            <person name="Herman E.K."/>
            <person name="Lin Y.C."/>
            <person name="Napier J."/>
            <person name="Ogata H."/>
            <person name="Sarno A.F."/>
            <person name="Shmutz J."/>
            <person name="Schroeder D."/>
            <person name="de Vargas C."/>
            <person name="Verret F."/>
            <person name="von Dassow P."/>
            <person name="Valentin K."/>
            <person name="Van de Peer Y."/>
            <person name="Wheeler G."/>
            <person name="Dacks J.B."/>
            <person name="Delwiche C.F."/>
            <person name="Dyhrman S.T."/>
            <person name="Glockner G."/>
            <person name="John U."/>
            <person name="Richards T."/>
            <person name="Worden A.Z."/>
            <person name="Zhang X."/>
            <person name="Grigoriev I.V."/>
            <person name="Allen A.E."/>
            <person name="Bidle K."/>
            <person name="Borodovsky M."/>
            <person name="Bowler C."/>
            <person name="Brownlee C."/>
            <person name="Cock J.M."/>
            <person name="Elias M."/>
            <person name="Gladyshev V.N."/>
            <person name="Groth M."/>
            <person name="Guda C."/>
            <person name="Hadaegh A."/>
            <person name="Iglesias-Rodriguez M.D."/>
            <person name="Jenkins J."/>
            <person name="Jones B.M."/>
            <person name="Lawson T."/>
            <person name="Leese F."/>
            <person name="Lindquist E."/>
            <person name="Lobanov A."/>
            <person name="Lomsadze A."/>
            <person name="Malik S.B."/>
            <person name="Marsh M.E."/>
            <person name="Mackinder L."/>
            <person name="Mock T."/>
            <person name="Mueller-Roeber B."/>
            <person name="Pagarete A."/>
            <person name="Parker M."/>
            <person name="Probert I."/>
            <person name="Quesneville H."/>
            <person name="Raines C."/>
            <person name="Rensing S.A."/>
            <person name="Riano-Pachon D.M."/>
            <person name="Richier S."/>
            <person name="Rokitta S."/>
            <person name="Shiraiwa Y."/>
            <person name="Soanes D.M."/>
            <person name="van der Giezen M."/>
            <person name="Wahlund T.M."/>
            <person name="Williams B."/>
            <person name="Wilson W."/>
            <person name="Wolfe G."/>
            <person name="Wurch L.L."/>
        </authorList>
    </citation>
    <scope>NUCLEOTIDE SEQUENCE</scope>
</reference>
<evidence type="ECO:0000256" key="4">
    <source>
        <dbReference type="ARBA" id="ARBA00022989"/>
    </source>
</evidence>
<dbReference type="GO" id="GO:0005886">
    <property type="term" value="C:plasma membrane"/>
    <property type="evidence" value="ECO:0007669"/>
    <property type="project" value="UniProtKB-SubCell"/>
</dbReference>
<reference evidence="9" key="2">
    <citation type="submission" date="2024-10" db="UniProtKB">
        <authorList>
            <consortium name="EnsemblProtists"/>
        </authorList>
    </citation>
    <scope>IDENTIFICATION</scope>
</reference>